<gene>
    <name evidence="3" type="ORF">ANCDUO_01422</name>
</gene>
<dbReference type="Proteomes" id="UP000054047">
    <property type="component" value="Unassembled WGS sequence"/>
</dbReference>
<reference evidence="3 4" key="1">
    <citation type="submission" date="2013-12" db="EMBL/GenBank/DDBJ databases">
        <title>Draft genome of the parsitic nematode Ancylostoma duodenale.</title>
        <authorList>
            <person name="Mitreva M."/>
        </authorList>
    </citation>
    <scope>NUCLEOTIDE SEQUENCE [LARGE SCALE GENOMIC DNA]</scope>
    <source>
        <strain evidence="3 4">Zhejiang</strain>
    </source>
</reference>
<keyword evidence="1" id="KW-0479">Metal-binding</keyword>
<feature type="domain" description="Tyrosinase copper-binding" evidence="2">
    <location>
        <begin position="130"/>
        <end position="141"/>
    </location>
</feature>
<name>A0A0C2DE73_9BILA</name>
<dbReference type="EMBL" id="KN726432">
    <property type="protein sequence ID" value="KIH68243.1"/>
    <property type="molecule type" value="Genomic_DNA"/>
</dbReference>
<dbReference type="PANTHER" id="PTHR11474:SF122">
    <property type="entry name" value="TYROSINASE COPPER-BINDING DOMAIN-CONTAINING PROTEIN"/>
    <property type="match status" value="1"/>
</dbReference>
<organism evidence="3 4">
    <name type="scientific">Ancylostoma duodenale</name>
    <dbReference type="NCBI Taxonomy" id="51022"/>
    <lineage>
        <taxon>Eukaryota</taxon>
        <taxon>Metazoa</taxon>
        <taxon>Ecdysozoa</taxon>
        <taxon>Nematoda</taxon>
        <taxon>Chromadorea</taxon>
        <taxon>Rhabditida</taxon>
        <taxon>Rhabditina</taxon>
        <taxon>Rhabditomorpha</taxon>
        <taxon>Strongyloidea</taxon>
        <taxon>Ancylostomatidae</taxon>
        <taxon>Ancylostomatinae</taxon>
        <taxon>Ancylostoma</taxon>
    </lineage>
</organism>
<dbReference type="AlphaFoldDB" id="A0A0C2DE73"/>
<keyword evidence="4" id="KW-1185">Reference proteome</keyword>
<dbReference type="Gene3D" id="1.10.1280.10">
    <property type="entry name" value="Di-copper center containing domain from catechol oxidase"/>
    <property type="match status" value="1"/>
</dbReference>
<dbReference type="InterPro" id="IPR008922">
    <property type="entry name" value="Di-copper_centre_dom_sf"/>
</dbReference>
<dbReference type="SUPFAM" id="SSF48056">
    <property type="entry name" value="Di-copper centre-containing domain"/>
    <property type="match status" value="1"/>
</dbReference>
<evidence type="ECO:0000259" key="2">
    <source>
        <dbReference type="PROSITE" id="PS00498"/>
    </source>
</evidence>
<dbReference type="PANTHER" id="PTHR11474">
    <property type="entry name" value="TYROSINASE FAMILY MEMBER"/>
    <property type="match status" value="1"/>
</dbReference>
<evidence type="ECO:0000256" key="1">
    <source>
        <dbReference type="ARBA" id="ARBA00022723"/>
    </source>
</evidence>
<accession>A0A0C2DE73</accession>
<dbReference type="GO" id="GO:0046872">
    <property type="term" value="F:metal ion binding"/>
    <property type="evidence" value="ECO:0007669"/>
    <property type="project" value="UniProtKB-KW"/>
</dbReference>
<dbReference type="InterPro" id="IPR002227">
    <property type="entry name" value="Tyrosinase_Cu-bd"/>
</dbReference>
<dbReference type="PROSITE" id="PS00498">
    <property type="entry name" value="TYROSINASE_2"/>
    <property type="match status" value="1"/>
</dbReference>
<dbReference type="GO" id="GO:0016491">
    <property type="term" value="F:oxidoreductase activity"/>
    <property type="evidence" value="ECO:0007669"/>
    <property type="project" value="InterPro"/>
</dbReference>
<dbReference type="Pfam" id="PF00264">
    <property type="entry name" value="Tyrosinase"/>
    <property type="match status" value="1"/>
</dbReference>
<protein>
    <recommendedName>
        <fullName evidence="2">Tyrosinase copper-binding domain-containing protein</fullName>
    </recommendedName>
</protein>
<proteinExistence type="predicted"/>
<dbReference type="OrthoDB" id="6132182at2759"/>
<sequence>MVDHEVALPYWDPTLDYELSDPRYSVLWSEELMGEQDYDGYVRRSPFKRWTSHGRSIFRRNVGDKGNLMKETDIITITDLTNEYQHIFAHTAASLGCPNPGYWTAIEYVGADSQLFVGGDMLNFLTATNDPLFWSLHAMIDSIWEQWRQLHQSVGGYI</sequence>
<evidence type="ECO:0000313" key="3">
    <source>
        <dbReference type="EMBL" id="KIH68243.1"/>
    </source>
</evidence>
<dbReference type="InterPro" id="IPR050316">
    <property type="entry name" value="Tyrosinase/Hemocyanin"/>
</dbReference>
<evidence type="ECO:0000313" key="4">
    <source>
        <dbReference type="Proteomes" id="UP000054047"/>
    </source>
</evidence>